<reference evidence="6 7" key="1">
    <citation type="journal article" date="2013" name="Antonie Van Leeuwenhoek">
        <title>Dongia rigui sp. nov., isolated from freshwater of a large wetland in Korea.</title>
        <authorList>
            <person name="Baik K.S."/>
            <person name="Hwang Y.M."/>
            <person name="Choi J.S."/>
            <person name="Kwon J."/>
            <person name="Seong C.N."/>
        </authorList>
    </citation>
    <scope>NUCLEOTIDE SEQUENCE [LARGE SCALE GENOMIC DNA]</scope>
    <source>
        <strain evidence="6 7">04SU4-P</strain>
    </source>
</reference>
<dbReference type="Proteomes" id="UP001271769">
    <property type="component" value="Unassembled WGS sequence"/>
</dbReference>
<proteinExistence type="predicted"/>
<evidence type="ECO:0000313" key="6">
    <source>
        <dbReference type="EMBL" id="MDY0872764.1"/>
    </source>
</evidence>
<dbReference type="InterPro" id="IPR006537">
    <property type="entry name" value="PD_CobS"/>
</dbReference>
<feature type="domain" description="ATPase dynein-related AAA" evidence="4">
    <location>
        <begin position="70"/>
        <end position="194"/>
    </location>
</feature>
<sequence>MVTQNLAQIDKSSKPDINISVRQMFGLDSDLQVPAFSQRSELVPDVDETYRFDHDTTMAILAGFAFNRRVMIQGYHGTGKSTHIEQVAARLNWPCIRVNLDSHISRIDLIGKDAIVLKDGKQITEYREGLLPWALQHPTALVFDEYDAGRPDVMFVIQRVLEVEGKLTLLDQNKVIRPHPAFRLFATANTVGLGDTTGLYHGTQQINQGQMDRWNIVATLNYLPHDDEVSIALAKSPTYDNEQGRKSLNAMVACAELTRAGFINGDISTVMSPRTVITWAENARIFGDVGFAFRVSFLNKCDELERPVVAEYYQRCFGQDLKDSATQAQIRA</sequence>
<dbReference type="InterPro" id="IPR027417">
    <property type="entry name" value="P-loop_NTPase"/>
</dbReference>
<dbReference type="SUPFAM" id="SSF52540">
    <property type="entry name" value="P-loop containing nucleoside triphosphate hydrolases"/>
    <property type="match status" value="1"/>
</dbReference>
<dbReference type="InterPro" id="IPR025865">
    <property type="entry name" value="CobS_N_dom"/>
</dbReference>
<comment type="caution">
    <text evidence="6">The sequence shown here is derived from an EMBL/GenBank/DDBJ whole genome shotgun (WGS) entry which is preliminary data.</text>
</comment>
<evidence type="ECO:0000256" key="3">
    <source>
        <dbReference type="NCBIfam" id="TIGR01650"/>
    </source>
</evidence>
<keyword evidence="1" id="KW-0547">Nucleotide-binding</keyword>
<accession>A0ABU5E0M6</accession>
<keyword evidence="7" id="KW-1185">Reference proteome</keyword>
<organism evidence="6 7">
    <name type="scientific">Dongia rigui</name>
    <dbReference type="NCBI Taxonomy" id="940149"/>
    <lineage>
        <taxon>Bacteria</taxon>
        <taxon>Pseudomonadati</taxon>
        <taxon>Pseudomonadota</taxon>
        <taxon>Alphaproteobacteria</taxon>
        <taxon>Rhodospirillales</taxon>
        <taxon>Dongiaceae</taxon>
        <taxon>Dongia</taxon>
    </lineage>
</organism>
<protein>
    <recommendedName>
        <fullName evidence="3">Cobaltochelatase subunit CobS</fullName>
        <ecNumber evidence="3">6.6.1.2</ecNumber>
    </recommendedName>
</protein>
<gene>
    <name evidence="6" type="primary">cobS</name>
    <name evidence="6" type="ORF">SMD31_12550</name>
</gene>
<evidence type="ECO:0000313" key="7">
    <source>
        <dbReference type="Proteomes" id="UP001271769"/>
    </source>
</evidence>
<evidence type="ECO:0000259" key="5">
    <source>
        <dbReference type="Pfam" id="PF12556"/>
    </source>
</evidence>
<name>A0ABU5E0M6_9PROT</name>
<dbReference type="Gene3D" id="3.40.50.300">
    <property type="entry name" value="P-loop containing nucleotide triphosphate hydrolases"/>
    <property type="match status" value="1"/>
</dbReference>
<dbReference type="PANTHER" id="PTHR48103">
    <property type="entry name" value="MIDASIN-RELATED"/>
    <property type="match status" value="1"/>
</dbReference>
<evidence type="ECO:0000256" key="1">
    <source>
        <dbReference type="ARBA" id="ARBA00022741"/>
    </source>
</evidence>
<dbReference type="PANTHER" id="PTHR48103:SF2">
    <property type="entry name" value="MIDASIN"/>
    <property type="match status" value="1"/>
</dbReference>
<dbReference type="Pfam" id="PF12556">
    <property type="entry name" value="CobS_N"/>
    <property type="match status" value="1"/>
</dbReference>
<dbReference type="Pfam" id="PF07728">
    <property type="entry name" value="AAA_5"/>
    <property type="match status" value="1"/>
</dbReference>
<dbReference type="GO" id="GO:0051116">
    <property type="term" value="F:cobaltochelatase activity"/>
    <property type="evidence" value="ECO:0007669"/>
    <property type="project" value="UniProtKB-EC"/>
</dbReference>
<dbReference type="EMBL" id="JAXCLX010000002">
    <property type="protein sequence ID" value="MDY0872764.1"/>
    <property type="molecule type" value="Genomic_DNA"/>
</dbReference>
<dbReference type="InterPro" id="IPR011704">
    <property type="entry name" value="ATPase_dyneun-rel_AAA"/>
</dbReference>
<dbReference type="NCBIfam" id="TIGR01650">
    <property type="entry name" value="PD_CobS"/>
    <property type="match status" value="1"/>
</dbReference>
<feature type="domain" description="Cobaltochelatase subunit CobS N-terminal" evidence="5">
    <location>
        <begin position="13"/>
        <end position="42"/>
    </location>
</feature>
<keyword evidence="2" id="KW-0067">ATP-binding</keyword>
<dbReference type="RefSeq" id="WP_320501238.1">
    <property type="nucleotide sequence ID" value="NZ_JAXCLX010000002.1"/>
</dbReference>
<evidence type="ECO:0000259" key="4">
    <source>
        <dbReference type="Pfam" id="PF07728"/>
    </source>
</evidence>
<evidence type="ECO:0000256" key="2">
    <source>
        <dbReference type="ARBA" id="ARBA00022840"/>
    </source>
</evidence>
<dbReference type="EC" id="6.6.1.2" evidence="3"/>
<keyword evidence="6" id="KW-0436">Ligase</keyword>